<dbReference type="SUPFAM" id="SSF56935">
    <property type="entry name" value="Porins"/>
    <property type="match status" value="1"/>
</dbReference>
<comment type="caution">
    <text evidence="6">The sequence shown here is derived from an EMBL/GenBank/DDBJ whole genome shotgun (WGS) entry which is preliminary data.</text>
</comment>
<accession>A0A133Q6U2</accession>
<organism evidence="6 7">
    <name type="scientific">Prevotella corporis</name>
    <dbReference type="NCBI Taxonomy" id="28128"/>
    <lineage>
        <taxon>Bacteria</taxon>
        <taxon>Pseudomonadati</taxon>
        <taxon>Bacteroidota</taxon>
        <taxon>Bacteroidia</taxon>
        <taxon>Bacteroidales</taxon>
        <taxon>Prevotellaceae</taxon>
        <taxon>Prevotella</taxon>
    </lineage>
</organism>
<gene>
    <name evidence="6" type="ORF">HMPREF3226_01566</name>
</gene>
<dbReference type="PATRIC" id="fig|28128.5.peg.1606"/>
<evidence type="ECO:0000256" key="1">
    <source>
        <dbReference type="ARBA" id="ARBA00004442"/>
    </source>
</evidence>
<dbReference type="eggNOG" id="COG4771">
    <property type="taxonomic scope" value="Bacteria"/>
</dbReference>
<keyword evidence="3" id="KW-0998">Cell outer membrane</keyword>
<dbReference type="EMBL" id="LRQG01000109">
    <property type="protein sequence ID" value="KXA38605.1"/>
    <property type="molecule type" value="Genomic_DNA"/>
</dbReference>
<keyword evidence="7" id="KW-1185">Reference proteome</keyword>
<dbReference type="Gene3D" id="2.170.130.10">
    <property type="entry name" value="TonB-dependent receptor, plug domain"/>
    <property type="match status" value="1"/>
</dbReference>
<proteinExistence type="predicted"/>
<protein>
    <submittedName>
        <fullName evidence="6">TonB-dependent receptor</fullName>
    </submittedName>
</protein>
<evidence type="ECO:0000256" key="2">
    <source>
        <dbReference type="ARBA" id="ARBA00023136"/>
    </source>
</evidence>
<evidence type="ECO:0000259" key="5">
    <source>
        <dbReference type="Pfam" id="PF14905"/>
    </source>
</evidence>
<dbReference type="AlphaFoldDB" id="A0A133Q6U2"/>
<dbReference type="Pfam" id="PF07715">
    <property type="entry name" value="Plug"/>
    <property type="match status" value="1"/>
</dbReference>
<dbReference type="Pfam" id="PF14905">
    <property type="entry name" value="OMP_b-brl_3"/>
    <property type="match status" value="1"/>
</dbReference>
<sequence length="763" mass="86493">MRINNDIATLKLVTPIPMGKLLFLYAFTQNNQYRENMRKSSRILSVIVGCIIAMGAQAQTPADSDTIRVQQIDEVVVTHQRQLVKNDIDKLTYDVQHDESAKSKTILEILKKVPLVTVDGQDNIKVQGSSSFKIYRNGHPDPSLAGSNAKDILKSIPASSIKKIEVITDPGAKYDAEGTTSILNIVTLSDRRLQGVAGSLQANANSRGSVGTGGFITTQVGKLILTANYNYRYQAAKEVDAETEVYKKYLQSGEYSYSRGKNKQPVNIHYGNIDGSYDIDSLNLLSFSFGGMYYTVNLNGISSEERYDAHDNLLYKYKELFTMPGYSFYNLNGRADYQHKTKREGEVFTLSYMLATTRRHDTTRSDFAETQNFPIDYKGYEKQNRERFVEHTLQLDYVRPLAKLHTMEMGLKYINRSNKSDSRMVYFGKEQNMISLFNHDTQVAAAYLSYLFHSERWSARAGLRYEYSYLKASYPNGSAEGFHRNLNDWVPSASVQYKITDSQSLKLSYGMQIRRPGITYLNPAVFKTPTSITYGNVHLNSSKSHSISLAYSFMSPKVTFSFYPSYTFANNLITTLRFVNDGIVAYTYANDMKYRAFKISGYIQWHPFAGTNLNLNGNITNEKKSIPTPNLSLSAWGGEAFLSLQQQLPWKLTMNVDGGGKFGRNIDNVYGYGGRWYYYSFSLTRSFLKDKLNVSVFTSMPFTNHDHMKSSIVQGDYIGYDNWEQKSRNFGIRLSWRFGKLKASVKKADKTIQNNDVVGGIGK</sequence>
<evidence type="ECO:0000313" key="7">
    <source>
        <dbReference type="Proteomes" id="UP000070533"/>
    </source>
</evidence>
<dbReference type="InterPro" id="IPR037066">
    <property type="entry name" value="Plug_dom_sf"/>
</dbReference>
<name>A0A133Q6U2_9BACT</name>
<keyword evidence="6" id="KW-0675">Receptor</keyword>
<reference evidence="7" key="1">
    <citation type="submission" date="2016-01" db="EMBL/GenBank/DDBJ databases">
        <authorList>
            <person name="Mitreva M."/>
            <person name="Pepin K.H."/>
            <person name="Mihindukulasuriya K.A."/>
            <person name="Fulton R."/>
            <person name="Fronick C."/>
            <person name="O'Laughlin M."/>
            <person name="Miner T."/>
            <person name="Herter B."/>
            <person name="Rosa B.A."/>
            <person name="Cordes M."/>
            <person name="Tomlinson C."/>
            <person name="Wollam A."/>
            <person name="Palsikar V.B."/>
            <person name="Mardis E.R."/>
            <person name="Wilson R.K."/>
        </authorList>
    </citation>
    <scope>NUCLEOTIDE SEQUENCE [LARGE SCALE GENOMIC DNA]</scope>
    <source>
        <strain evidence="7">MJR7716</strain>
    </source>
</reference>
<feature type="domain" description="Outer membrane protein beta-barrel" evidence="5">
    <location>
        <begin position="339"/>
        <end position="736"/>
    </location>
</feature>
<dbReference type="PANTHER" id="PTHR40980:SF4">
    <property type="entry name" value="TONB-DEPENDENT RECEPTOR-LIKE BETA-BARREL DOMAIN-CONTAINING PROTEIN"/>
    <property type="match status" value="1"/>
</dbReference>
<dbReference type="InterPro" id="IPR036942">
    <property type="entry name" value="Beta-barrel_TonB_sf"/>
</dbReference>
<dbReference type="GO" id="GO:0009279">
    <property type="term" value="C:cell outer membrane"/>
    <property type="evidence" value="ECO:0007669"/>
    <property type="project" value="UniProtKB-SubCell"/>
</dbReference>
<evidence type="ECO:0000313" key="6">
    <source>
        <dbReference type="EMBL" id="KXA38605.1"/>
    </source>
</evidence>
<dbReference type="Proteomes" id="UP000070533">
    <property type="component" value="Unassembled WGS sequence"/>
</dbReference>
<comment type="subcellular location">
    <subcellularLocation>
        <location evidence="1">Cell outer membrane</location>
    </subcellularLocation>
</comment>
<dbReference type="InterPro" id="IPR041700">
    <property type="entry name" value="OMP_b-brl_3"/>
</dbReference>
<evidence type="ECO:0000259" key="4">
    <source>
        <dbReference type="Pfam" id="PF07715"/>
    </source>
</evidence>
<dbReference type="PANTHER" id="PTHR40980">
    <property type="entry name" value="PLUG DOMAIN-CONTAINING PROTEIN"/>
    <property type="match status" value="1"/>
</dbReference>
<evidence type="ECO:0000256" key="3">
    <source>
        <dbReference type="ARBA" id="ARBA00023237"/>
    </source>
</evidence>
<dbReference type="STRING" id="28128.HMPREF3226_01566"/>
<dbReference type="InterPro" id="IPR012910">
    <property type="entry name" value="Plug_dom"/>
</dbReference>
<keyword evidence="2" id="KW-0472">Membrane</keyword>
<feature type="domain" description="TonB-dependent receptor plug" evidence="4">
    <location>
        <begin position="98"/>
        <end position="176"/>
    </location>
</feature>
<dbReference type="Gene3D" id="2.40.170.20">
    <property type="entry name" value="TonB-dependent receptor, beta-barrel domain"/>
    <property type="match status" value="1"/>
</dbReference>